<dbReference type="Pfam" id="PF12833">
    <property type="entry name" value="HTH_18"/>
    <property type="match status" value="1"/>
</dbReference>
<keyword evidence="2" id="KW-0238">DNA-binding</keyword>
<protein>
    <submittedName>
        <fullName evidence="5">Arabinose operon regulatory protein</fullName>
    </submittedName>
</protein>
<dbReference type="GO" id="GO:0003700">
    <property type="term" value="F:DNA-binding transcription factor activity"/>
    <property type="evidence" value="ECO:0007669"/>
    <property type="project" value="InterPro"/>
</dbReference>
<dbReference type="EMBL" id="CAJVAS010000009">
    <property type="protein sequence ID" value="CAG7622907.1"/>
    <property type="molecule type" value="Genomic_DNA"/>
</dbReference>
<dbReference type="SMART" id="SM00342">
    <property type="entry name" value="HTH_ARAC"/>
    <property type="match status" value="1"/>
</dbReference>
<dbReference type="AlphaFoldDB" id="A0A916NPQ5"/>
<organism evidence="5 6">
    <name type="scientific">Paenibacillus solanacearum</name>
    <dbReference type="NCBI Taxonomy" id="2048548"/>
    <lineage>
        <taxon>Bacteria</taxon>
        <taxon>Bacillati</taxon>
        <taxon>Bacillota</taxon>
        <taxon>Bacilli</taxon>
        <taxon>Bacillales</taxon>
        <taxon>Paenibacillaceae</taxon>
        <taxon>Paenibacillus</taxon>
    </lineage>
</organism>
<evidence type="ECO:0000256" key="1">
    <source>
        <dbReference type="ARBA" id="ARBA00023015"/>
    </source>
</evidence>
<evidence type="ECO:0000256" key="3">
    <source>
        <dbReference type="ARBA" id="ARBA00023163"/>
    </source>
</evidence>
<evidence type="ECO:0000313" key="6">
    <source>
        <dbReference type="Proteomes" id="UP000693672"/>
    </source>
</evidence>
<keyword evidence="1" id="KW-0805">Transcription regulation</keyword>
<proteinExistence type="predicted"/>
<keyword evidence="6" id="KW-1185">Reference proteome</keyword>
<dbReference type="PROSITE" id="PS00041">
    <property type="entry name" value="HTH_ARAC_FAMILY_1"/>
    <property type="match status" value="1"/>
</dbReference>
<name>A0A916NPQ5_9BACL</name>
<dbReference type="GO" id="GO:0043565">
    <property type="term" value="F:sequence-specific DNA binding"/>
    <property type="evidence" value="ECO:0007669"/>
    <property type="project" value="InterPro"/>
</dbReference>
<accession>A0A916NPQ5</accession>
<comment type="caution">
    <text evidence="5">The sequence shown here is derived from an EMBL/GenBank/DDBJ whole genome shotgun (WGS) entry which is preliminary data.</text>
</comment>
<feature type="domain" description="HTH araC/xylS-type" evidence="4">
    <location>
        <begin position="177"/>
        <end position="275"/>
    </location>
</feature>
<dbReference type="PANTHER" id="PTHR43280:SF2">
    <property type="entry name" value="HTH-TYPE TRANSCRIPTIONAL REGULATOR EXSA"/>
    <property type="match status" value="1"/>
</dbReference>
<dbReference type="PROSITE" id="PS01124">
    <property type="entry name" value="HTH_ARAC_FAMILY_2"/>
    <property type="match status" value="1"/>
</dbReference>
<dbReference type="Pfam" id="PF02311">
    <property type="entry name" value="AraC_binding"/>
    <property type="match status" value="1"/>
</dbReference>
<dbReference type="InterPro" id="IPR018060">
    <property type="entry name" value="HTH_AraC"/>
</dbReference>
<reference evidence="5" key="1">
    <citation type="submission" date="2021-06" db="EMBL/GenBank/DDBJ databases">
        <authorList>
            <person name="Criscuolo A."/>
        </authorList>
    </citation>
    <scope>NUCLEOTIDE SEQUENCE</scope>
    <source>
        <strain evidence="5">CIP111600</strain>
    </source>
</reference>
<sequence>MVRQPYLTAETPAPPPGALVSHHNRSPFGYAGWRASGTKDWLLMYTLSGEGCVKEGPHAQLCRAGDMIVLPPGTPHDYFTTEGSVWEMMWVHFIPRPAWAAWLQWPKVSKSLLFLHIGDDAVCTRIEAAFRSLIADNKAVMNPLFEELALNALEEILLLAASLHYKKSSHTLDPRIHEVLDLLSQNIKEPVSVTDLAKKVNLSPSRLAHLFKEQTGDSMIGTWNKMRLKQAARLLELTSRQVTEIAEDVGFQSPDYFTSKFKQYFGVSPSAYRKRLRK</sequence>
<dbReference type="NCBIfam" id="NF007860">
    <property type="entry name" value="PRK10572.1"/>
    <property type="match status" value="1"/>
</dbReference>
<dbReference type="Proteomes" id="UP000693672">
    <property type="component" value="Unassembled WGS sequence"/>
</dbReference>
<dbReference type="InterPro" id="IPR003313">
    <property type="entry name" value="AraC-bd"/>
</dbReference>
<keyword evidence="3" id="KW-0804">Transcription</keyword>
<dbReference type="PANTHER" id="PTHR43280">
    <property type="entry name" value="ARAC-FAMILY TRANSCRIPTIONAL REGULATOR"/>
    <property type="match status" value="1"/>
</dbReference>
<gene>
    <name evidence="5" type="primary">araC_6</name>
    <name evidence="5" type="ORF">PAESOLCIP111_02457</name>
</gene>
<dbReference type="InterPro" id="IPR018062">
    <property type="entry name" value="HTH_AraC-typ_CS"/>
</dbReference>
<evidence type="ECO:0000259" key="4">
    <source>
        <dbReference type="PROSITE" id="PS01124"/>
    </source>
</evidence>
<evidence type="ECO:0000256" key="2">
    <source>
        <dbReference type="ARBA" id="ARBA00023125"/>
    </source>
</evidence>
<dbReference type="RefSeq" id="WP_218092243.1">
    <property type="nucleotide sequence ID" value="NZ_CAJVAS010000009.1"/>
</dbReference>
<evidence type="ECO:0000313" key="5">
    <source>
        <dbReference type="EMBL" id="CAG7622907.1"/>
    </source>
</evidence>